<dbReference type="PANTHER" id="PTHR36505">
    <property type="entry name" value="BLR1072 PROTEIN"/>
    <property type="match status" value="1"/>
</dbReference>
<dbReference type="InterPro" id="IPR027275">
    <property type="entry name" value="PRC-brl_dom"/>
</dbReference>
<dbReference type="EMBL" id="FMCR01000005">
    <property type="protein sequence ID" value="SCF28180.1"/>
    <property type="molecule type" value="Genomic_DNA"/>
</dbReference>
<dbReference type="Pfam" id="PF05239">
    <property type="entry name" value="PRC"/>
    <property type="match status" value="1"/>
</dbReference>
<dbReference type="Gene3D" id="3.90.50.10">
    <property type="entry name" value="Photosynthetic Reaction Center, subunit H, domain 2"/>
    <property type="match status" value="1"/>
</dbReference>
<proteinExistence type="predicted"/>
<dbReference type="GO" id="GO:0019684">
    <property type="term" value="P:photosynthesis, light reaction"/>
    <property type="evidence" value="ECO:0007669"/>
    <property type="project" value="InterPro"/>
</dbReference>
<evidence type="ECO:0000313" key="5">
    <source>
        <dbReference type="Proteomes" id="UP000249334"/>
    </source>
</evidence>
<feature type="domain" description="PRC-barrel" evidence="1">
    <location>
        <begin position="24"/>
        <end position="94"/>
    </location>
</feature>
<evidence type="ECO:0000313" key="3">
    <source>
        <dbReference type="EMBL" id="SCF28180.1"/>
    </source>
</evidence>
<protein>
    <submittedName>
        <fullName evidence="3">PRC-barrel domain-containing protein</fullName>
    </submittedName>
</protein>
<dbReference type="STRING" id="285676.GA0070561_4946"/>
<evidence type="ECO:0000313" key="2">
    <source>
        <dbReference type="EMBL" id="RAO01913.1"/>
    </source>
</evidence>
<reference evidence="3 4" key="1">
    <citation type="submission" date="2016-06" db="EMBL/GenBank/DDBJ databases">
        <authorList>
            <person name="Kjaerup R.B."/>
            <person name="Dalgaard T.S."/>
            <person name="Juul-Madsen H.R."/>
        </authorList>
    </citation>
    <scope>NUCLEOTIDE SEQUENCE [LARGE SCALE GENOMIC DNA]</scope>
    <source>
        <strain evidence="3 4">DSM 44871</strain>
    </source>
</reference>
<dbReference type="EMBL" id="PXXW01000013">
    <property type="protein sequence ID" value="RAO01913.1"/>
    <property type="molecule type" value="Genomic_DNA"/>
</dbReference>
<name>A0A1C4Z5E6_9ACTN</name>
<dbReference type="AlphaFoldDB" id="A0A1C4Z5E6"/>
<dbReference type="PANTHER" id="PTHR36505:SF1">
    <property type="entry name" value="BLR1072 PROTEIN"/>
    <property type="match status" value="1"/>
</dbReference>
<keyword evidence="5" id="KW-1185">Reference proteome</keyword>
<dbReference type="InterPro" id="IPR011033">
    <property type="entry name" value="PRC_barrel-like_sf"/>
</dbReference>
<gene>
    <name evidence="3" type="ORF">GA0070561_4946</name>
    <name evidence="2" type="ORF">GAR05_01521</name>
</gene>
<dbReference type="GO" id="GO:0030077">
    <property type="term" value="C:plasma membrane light-harvesting complex"/>
    <property type="evidence" value="ECO:0007669"/>
    <property type="project" value="InterPro"/>
</dbReference>
<dbReference type="SUPFAM" id="SSF50346">
    <property type="entry name" value="PRC-barrel domain"/>
    <property type="match status" value="1"/>
</dbReference>
<dbReference type="RefSeq" id="WP_091404491.1">
    <property type="nucleotide sequence ID" value="NZ_FMCR01000005.1"/>
</dbReference>
<sequence>MPHDTTAILVKLGDSGQTIADAEHDVRGRRVLDVDGDDLGKVDDLLIDRDEHKVRFLRVEHGGILGIGATATFLPVEAVSDVTDDTVRVDLTREKIEQAPTYDPEVVEETGYYEDVYWYYGYAPFFSPRGVAAPYPVPPTRR</sequence>
<reference evidence="2 5" key="2">
    <citation type="submission" date="2018-03" db="EMBL/GenBank/DDBJ databases">
        <title>Genomic framework for the identification of Micromonospora saelicesensis and Micromonospora noduli.</title>
        <authorList>
            <person name="Riesco R."/>
            <person name="Trujillo M.E."/>
        </authorList>
    </citation>
    <scope>NUCLEOTIDE SEQUENCE [LARGE SCALE GENOMIC DNA]</scope>
    <source>
        <strain evidence="2 5">GAR05</strain>
    </source>
</reference>
<dbReference type="InterPro" id="IPR014747">
    <property type="entry name" value="Bac_photo_RC_H_C"/>
</dbReference>
<evidence type="ECO:0000313" key="4">
    <source>
        <dbReference type="Proteomes" id="UP000198864"/>
    </source>
</evidence>
<accession>A0A1C4Z5E6</accession>
<dbReference type="Proteomes" id="UP000249334">
    <property type="component" value="Unassembled WGS sequence"/>
</dbReference>
<dbReference type="Proteomes" id="UP000198864">
    <property type="component" value="Unassembled WGS sequence"/>
</dbReference>
<organism evidence="3 4">
    <name type="scientific">Micromonospora saelicesensis</name>
    <dbReference type="NCBI Taxonomy" id="285676"/>
    <lineage>
        <taxon>Bacteria</taxon>
        <taxon>Bacillati</taxon>
        <taxon>Actinomycetota</taxon>
        <taxon>Actinomycetes</taxon>
        <taxon>Micromonosporales</taxon>
        <taxon>Micromonosporaceae</taxon>
        <taxon>Micromonospora</taxon>
    </lineage>
</organism>
<evidence type="ECO:0000259" key="1">
    <source>
        <dbReference type="Pfam" id="PF05239"/>
    </source>
</evidence>